<gene>
    <name evidence="2" type="ORF">CCMP2556_LOCUS51584</name>
    <name evidence="3" type="ORF">CCMP2556_LOCUS51622</name>
</gene>
<evidence type="ECO:0000256" key="1">
    <source>
        <dbReference type="SAM" id="Phobius"/>
    </source>
</evidence>
<evidence type="ECO:0000313" key="3">
    <source>
        <dbReference type="EMBL" id="CAK9111164.1"/>
    </source>
</evidence>
<keyword evidence="1" id="KW-0472">Membrane</keyword>
<dbReference type="EMBL" id="CAXAMN010027517">
    <property type="protein sequence ID" value="CAK9111164.1"/>
    <property type="molecule type" value="Genomic_DNA"/>
</dbReference>
<evidence type="ECO:0000313" key="4">
    <source>
        <dbReference type="Proteomes" id="UP001642484"/>
    </source>
</evidence>
<dbReference type="Proteomes" id="UP001642484">
    <property type="component" value="Unassembled WGS sequence"/>
</dbReference>
<protein>
    <submittedName>
        <fullName evidence="3">Uncharacterized protein</fullName>
    </submittedName>
</protein>
<keyword evidence="1" id="KW-1133">Transmembrane helix</keyword>
<accession>A0ABP0SFM9</accession>
<proteinExistence type="predicted"/>
<comment type="caution">
    <text evidence="3">The sequence shown here is derived from an EMBL/GenBank/DDBJ whole genome shotgun (WGS) entry which is preliminary data.</text>
</comment>
<name>A0ABP0SFM9_9DINO</name>
<dbReference type="EMBL" id="CAXAMN010027495">
    <property type="protein sequence ID" value="CAK9111052.1"/>
    <property type="molecule type" value="Genomic_DNA"/>
</dbReference>
<keyword evidence="1" id="KW-0812">Transmembrane</keyword>
<keyword evidence="4" id="KW-1185">Reference proteome</keyword>
<sequence length="365" mass="41613">MESCGNVCNWALCGEWPDPGPGLCQEASSSCSRTDFLRSLDLLPEEQEPSWFYFAGDSTGRQLWAAFLKDVAKLDLGSLLEVRLSVENCPRTTPHDQRFQTFVNANARQVGLQPNWKKVGHYVCDWNVSFGQRPVRVTYDWRRFLSDSTNDLHVLQEVAKAGRLPTAWVVISGVHDCFYFRRNVTWLTSSVKAFFSFLEQRPILKSRTVIVGMEYMVDKRERPNGKFRNYSSSPLSLYNCSRRLHNMMLEGAREHGVYMIPRWELTRNYADKEVYAIHYPESVILNELPSLLTGLSCIAKSRQHGQSTSLITVPLYTGPLLLLHFLMTVAAAVGALIVVHQRRRERVLLEGPAGARELHTPKVHP</sequence>
<evidence type="ECO:0000313" key="2">
    <source>
        <dbReference type="EMBL" id="CAK9111052.1"/>
    </source>
</evidence>
<reference evidence="3 4" key="1">
    <citation type="submission" date="2024-02" db="EMBL/GenBank/DDBJ databases">
        <authorList>
            <person name="Chen Y."/>
            <person name="Shah S."/>
            <person name="Dougan E. K."/>
            <person name="Thang M."/>
            <person name="Chan C."/>
        </authorList>
    </citation>
    <scope>NUCLEOTIDE SEQUENCE [LARGE SCALE GENOMIC DNA]</scope>
</reference>
<organism evidence="3 4">
    <name type="scientific">Durusdinium trenchii</name>
    <dbReference type="NCBI Taxonomy" id="1381693"/>
    <lineage>
        <taxon>Eukaryota</taxon>
        <taxon>Sar</taxon>
        <taxon>Alveolata</taxon>
        <taxon>Dinophyceae</taxon>
        <taxon>Suessiales</taxon>
        <taxon>Symbiodiniaceae</taxon>
        <taxon>Durusdinium</taxon>
    </lineage>
</organism>
<feature type="transmembrane region" description="Helical" evidence="1">
    <location>
        <begin position="316"/>
        <end position="339"/>
    </location>
</feature>